<protein>
    <recommendedName>
        <fullName evidence="6">Pentatricopeptide repeat-containing protein</fullName>
    </recommendedName>
</protein>
<proteinExistence type="predicted"/>
<evidence type="ECO:0000313" key="4">
    <source>
        <dbReference type="EMBL" id="KAF3498780.1"/>
    </source>
</evidence>
<name>A0ABQ7AMI4_BRACR</name>
<sequence length="87" mass="10295">MERHNSRDEETRQRDTAREMEKRGGEASRERESRLERQTEANFTYNTLIQGFCQSGKLNVAKELFQEMVSQGAYPDIVTWYFDGWVV</sequence>
<gene>
    <name evidence="4" type="ORF">DY000_02057819</name>
</gene>
<keyword evidence="1" id="KW-0677">Repeat</keyword>
<accession>A0ABQ7AMI4</accession>
<dbReference type="NCBIfam" id="TIGR00756">
    <property type="entry name" value="PPR"/>
    <property type="match status" value="1"/>
</dbReference>
<dbReference type="EMBL" id="QGKV02002055">
    <property type="protein sequence ID" value="KAF3498780.1"/>
    <property type="molecule type" value="Genomic_DNA"/>
</dbReference>
<keyword evidence="5" id="KW-1185">Reference proteome</keyword>
<comment type="caution">
    <text evidence="4">The sequence shown here is derived from an EMBL/GenBank/DDBJ whole genome shotgun (WGS) entry which is preliminary data.</text>
</comment>
<dbReference type="Pfam" id="PF13041">
    <property type="entry name" value="PPR_2"/>
    <property type="match status" value="1"/>
</dbReference>
<evidence type="ECO:0008006" key="6">
    <source>
        <dbReference type="Google" id="ProtNLM"/>
    </source>
</evidence>
<evidence type="ECO:0000256" key="2">
    <source>
        <dbReference type="PROSITE-ProRule" id="PRU00708"/>
    </source>
</evidence>
<feature type="region of interest" description="Disordered" evidence="3">
    <location>
        <begin position="1"/>
        <end position="38"/>
    </location>
</feature>
<dbReference type="PROSITE" id="PS51375">
    <property type="entry name" value="PPR"/>
    <property type="match status" value="1"/>
</dbReference>
<organism evidence="4 5">
    <name type="scientific">Brassica cretica</name>
    <name type="common">Mustard</name>
    <dbReference type="NCBI Taxonomy" id="69181"/>
    <lineage>
        <taxon>Eukaryota</taxon>
        <taxon>Viridiplantae</taxon>
        <taxon>Streptophyta</taxon>
        <taxon>Embryophyta</taxon>
        <taxon>Tracheophyta</taxon>
        <taxon>Spermatophyta</taxon>
        <taxon>Magnoliopsida</taxon>
        <taxon>eudicotyledons</taxon>
        <taxon>Gunneridae</taxon>
        <taxon>Pentapetalae</taxon>
        <taxon>rosids</taxon>
        <taxon>malvids</taxon>
        <taxon>Brassicales</taxon>
        <taxon>Brassicaceae</taxon>
        <taxon>Brassiceae</taxon>
        <taxon>Brassica</taxon>
    </lineage>
</organism>
<dbReference type="InterPro" id="IPR002885">
    <property type="entry name" value="PPR_rpt"/>
</dbReference>
<evidence type="ECO:0000256" key="1">
    <source>
        <dbReference type="ARBA" id="ARBA00022737"/>
    </source>
</evidence>
<evidence type="ECO:0000256" key="3">
    <source>
        <dbReference type="SAM" id="MobiDB-lite"/>
    </source>
</evidence>
<reference evidence="4 5" key="1">
    <citation type="journal article" date="2020" name="BMC Genomics">
        <title>Intraspecific diversification of the crop wild relative Brassica cretica Lam. using demographic model selection.</title>
        <authorList>
            <person name="Kioukis A."/>
            <person name="Michalopoulou V.A."/>
            <person name="Briers L."/>
            <person name="Pirintsos S."/>
            <person name="Studholme D.J."/>
            <person name="Pavlidis P."/>
            <person name="Sarris P.F."/>
        </authorList>
    </citation>
    <scope>NUCLEOTIDE SEQUENCE [LARGE SCALE GENOMIC DNA]</scope>
    <source>
        <strain evidence="5">cv. PFS-1207/04</strain>
    </source>
</reference>
<evidence type="ECO:0000313" key="5">
    <source>
        <dbReference type="Proteomes" id="UP000266723"/>
    </source>
</evidence>
<dbReference type="Proteomes" id="UP000266723">
    <property type="component" value="Unassembled WGS sequence"/>
</dbReference>
<dbReference type="Gene3D" id="1.25.40.10">
    <property type="entry name" value="Tetratricopeptide repeat domain"/>
    <property type="match status" value="1"/>
</dbReference>
<feature type="repeat" description="PPR" evidence="2">
    <location>
        <begin position="41"/>
        <end position="75"/>
    </location>
</feature>
<dbReference type="InterPro" id="IPR011990">
    <property type="entry name" value="TPR-like_helical_dom_sf"/>
</dbReference>